<feature type="transmembrane region" description="Helical" evidence="1">
    <location>
        <begin position="12"/>
        <end position="30"/>
    </location>
</feature>
<keyword evidence="4" id="KW-1185">Reference proteome</keyword>
<proteinExistence type="predicted"/>
<evidence type="ECO:0000313" key="4">
    <source>
        <dbReference type="Proteomes" id="UP001324185"/>
    </source>
</evidence>
<accession>A0ABZ0X4T2</accession>
<gene>
    <name evidence="3" type="ORF">SR900_01710</name>
</gene>
<dbReference type="EMBL" id="CP140158">
    <property type="protein sequence ID" value="WQG85612.1"/>
    <property type="molecule type" value="Genomic_DNA"/>
</dbReference>
<keyword evidence="1" id="KW-0472">Membrane</keyword>
<feature type="transmembrane region" description="Helical" evidence="1">
    <location>
        <begin position="36"/>
        <end position="60"/>
    </location>
</feature>
<dbReference type="Pfam" id="PF11127">
    <property type="entry name" value="YgaP-like_TM"/>
    <property type="match status" value="1"/>
</dbReference>
<name>A0ABZ0X4T2_9GAMM</name>
<keyword evidence="1" id="KW-1133">Transmembrane helix</keyword>
<evidence type="ECO:0000259" key="2">
    <source>
        <dbReference type="Pfam" id="PF11127"/>
    </source>
</evidence>
<evidence type="ECO:0000256" key="1">
    <source>
        <dbReference type="SAM" id="Phobius"/>
    </source>
</evidence>
<dbReference type="Gene3D" id="6.10.140.1340">
    <property type="match status" value="1"/>
</dbReference>
<reference evidence="3 4" key="1">
    <citation type="submission" date="2023-11" db="EMBL/GenBank/DDBJ databases">
        <title>MicrobeMod: A computational toolkit for identifying prokaryotic methylation and restriction-modification with nanopore sequencing.</title>
        <authorList>
            <person name="Crits-Christoph A."/>
            <person name="Kang S.C."/>
            <person name="Lee H."/>
            <person name="Ostrov N."/>
        </authorList>
    </citation>
    <scope>NUCLEOTIDE SEQUENCE [LARGE SCALE GENOMIC DNA]</scope>
    <source>
        <strain evidence="3 4">DSMZ 16071</strain>
    </source>
</reference>
<keyword evidence="1" id="KW-0812">Transmembrane</keyword>
<sequence length="76" mass="8609">MAQKKMTAERVLMAFAGFMVLLSVVLTWYVHPYWLWLTVFVGANLFQSAFTGFCPAMMVIKKLGFKTERQAAQGSL</sequence>
<dbReference type="Proteomes" id="UP001324185">
    <property type="component" value="Chromosome"/>
</dbReference>
<protein>
    <submittedName>
        <fullName evidence="3">DUF2892 domain-containing protein</fullName>
    </submittedName>
</protein>
<evidence type="ECO:0000313" key="3">
    <source>
        <dbReference type="EMBL" id="WQG85612.1"/>
    </source>
</evidence>
<dbReference type="InterPro" id="IPR021309">
    <property type="entry name" value="YgaP-like_TM"/>
</dbReference>
<organism evidence="3 4">
    <name type="scientific">Kangiella aquimarina</name>
    <dbReference type="NCBI Taxonomy" id="261965"/>
    <lineage>
        <taxon>Bacteria</taxon>
        <taxon>Pseudomonadati</taxon>
        <taxon>Pseudomonadota</taxon>
        <taxon>Gammaproteobacteria</taxon>
        <taxon>Kangiellales</taxon>
        <taxon>Kangiellaceae</taxon>
        <taxon>Kangiella</taxon>
    </lineage>
</organism>
<feature type="domain" description="Inner membrane protein YgaP-like transmembrane" evidence="2">
    <location>
        <begin position="7"/>
        <end position="68"/>
    </location>
</feature>